<dbReference type="InterPro" id="IPR011320">
    <property type="entry name" value="RNase_H1_N"/>
</dbReference>
<dbReference type="EMBL" id="CP011280">
    <property type="protein sequence ID" value="AKC95631.1"/>
    <property type="molecule type" value="Genomic_DNA"/>
</dbReference>
<dbReference type="Pfam" id="PF01693">
    <property type="entry name" value="Cauli_VI"/>
    <property type="match status" value="1"/>
</dbReference>
<dbReference type="RefSeq" id="WP_046328737.1">
    <property type="nucleotide sequence ID" value="NZ_CP011280.1"/>
</dbReference>
<dbReference type="InterPro" id="IPR017290">
    <property type="entry name" value="RNase_H_bac"/>
</dbReference>
<protein>
    <recommendedName>
        <fullName evidence="1">Ribonuclease H</fullName>
        <ecNumber evidence="1">3.1.26.4</ecNumber>
    </recommendedName>
</protein>
<sequence length="201" mass="23227">MAFYAYYLIDERKTGIVDSWDKCKIIISKKNSRYKKFNTLELANEWIKNGCTYEKKEIDYSSLIKDAIYFDAGTGRGIGVEVRVTDVNKNSLLHYVLPDNLINKFGNYQVGPTRTNNFGELTGLFFALKYALKYDIKYILGDSKLVIDYWVHCIYNKNNIDGDTINLIQRTNKLYNEFVSRNGVLKRISGDINPADLGFHK</sequence>
<evidence type="ECO:0000313" key="4">
    <source>
        <dbReference type="EMBL" id="AKC95631.1"/>
    </source>
</evidence>
<gene>
    <name evidence="4" type="ORF">VC03_03790</name>
</gene>
<dbReference type="GO" id="GO:0003676">
    <property type="term" value="F:nucleic acid binding"/>
    <property type="evidence" value="ECO:0007669"/>
    <property type="project" value="UniProtKB-UniRule"/>
</dbReference>
<comment type="catalytic activity">
    <reaction evidence="1">
        <text>Endonucleolytic cleavage to 5'-phosphomonoester.</text>
        <dbReference type="EC" id="3.1.26.4"/>
    </reaction>
</comment>
<dbReference type="PATRIC" id="fig|1069640.6.peg.749"/>
<evidence type="ECO:0000259" key="3">
    <source>
        <dbReference type="Pfam" id="PF01693"/>
    </source>
</evidence>
<comment type="similarity">
    <text evidence="1">Belongs to the RNase H family.</text>
</comment>
<name>A0A0E3ZBP2_9FUSO</name>
<dbReference type="AlphaFoldDB" id="A0A0E3ZBP2"/>
<evidence type="ECO:0000256" key="2">
    <source>
        <dbReference type="PIRSR" id="PIRSR037839-1"/>
    </source>
</evidence>
<dbReference type="GO" id="GO:0005737">
    <property type="term" value="C:cytoplasm"/>
    <property type="evidence" value="ECO:0007669"/>
    <property type="project" value="UniProtKB-SubCell"/>
</dbReference>
<comment type="subcellular location">
    <subcellularLocation>
        <location evidence="1">Cytoplasm</location>
    </subcellularLocation>
</comment>
<feature type="binding site" evidence="2">
    <location>
        <position position="142"/>
    </location>
    <ligand>
        <name>Mg(2+)</name>
        <dbReference type="ChEBI" id="CHEBI:18420"/>
        <label>2</label>
    </ligand>
</feature>
<dbReference type="PIRSF" id="PIRSF037839">
    <property type="entry name" value="Ribonuclease_H"/>
    <property type="match status" value="1"/>
</dbReference>
<keyword evidence="1" id="KW-0378">Hydrolase</keyword>
<dbReference type="OrthoDB" id="9811552at2"/>
<dbReference type="Gene3D" id="3.30.420.10">
    <property type="entry name" value="Ribonuclease H-like superfamily/Ribonuclease H"/>
    <property type="match status" value="1"/>
</dbReference>
<proteinExistence type="inferred from homology"/>
<evidence type="ECO:0000256" key="1">
    <source>
        <dbReference type="PIRNR" id="PIRNR037839"/>
    </source>
</evidence>
<comment type="function">
    <text evidence="1">Endonuclease that specifically degrades the RNA of RNA-DNA hybrids.</text>
</comment>
<feature type="domain" description="Ribonuclease H1 N-terminal" evidence="3">
    <location>
        <begin position="12"/>
        <end position="46"/>
    </location>
</feature>
<dbReference type="InterPro" id="IPR012337">
    <property type="entry name" value="RNaseH-like_sf"/>
</dbReference>
<keyword evidence="1" id="KW-0255">Endonuclease</keyword>
<dbReference type="Gene3D" id="3.40.970.10">
    <property type="entry name" value="Ribonuclease H1, N-terminal domain"/>
    <property type="match status" value="1"/>
</dbReference>
<keyword evidence="1 2" id="KW-0460">Magnesium</keyword>
<dbReference type="Proteomes" id="UP000033103">
    <property type="component" value="Chromosome"/>
</dbReference>
<reference evidence="4 5" key="1">
    <citation type="journal article" date="2012" name="BMC Genomics">
        <title>Genomic sequence analysis and characterization of Sneathia amnii sp. nov.</title>
        <authorList>
            <consortium name="Vaginal Microbiome Consortium (additional members)"/>
            <person name="Harwich M.D.Jr."/>
            <person name="Serrano M.G."/>
            <person name="Fettweis J.M."/>
            <person name="Alves J.M."/>
            <person name="Reimers M.A."/>
            <person name="Buck G.A."/>
            <person name="Jefferson K.K."/>
        </authorList>
    </citation>
    <scope>NUCLEOTIDE SEQUENCE [LARGE SCALE GENOMIC DNA]</scope>
    <source>
        <strain evidence="4 5">SN35</strain>
    </source>
</reference>
<feature type="binding site" evidence="2">
    <location>
        <position position="120"/>
    </location>
    <ligand>
        <name>Mg(2+)</name>
        <dbReference type="ChEBI" id="CHEBI:18420"/>
        <label>2</label>
    </ligand>
</feature>
<evidence type="ECO:0000313" key="5">
    <source>
        <dbReference type="Proteomes" id="UP000033103"/>
    </source>
</evidence>
<dbReference type="GO" id="GO:0046872">
    <property type="term" value="F:metal ion binding"/>
    <property type="evidence" value="ECO:0007669"/>
    <property type="project" value="UniProtKB-KW"/>
</dbReference>
<dbReference type="HOGENOM" id="CLU_093125_0_0_0"/>
<dbReference type="SUPFAM" id="SSF53098">
    <property type="entry name" value="Ribonuclease H-like"/>
    <property type="match status" value="1"/>
</dbReference>
<dbReference type="InterPro" id="IPR037056">
    <property type="entry name" value="RNase_H1_N_sf"/>
</dbReference>
<dbReference type="STRING" id="187101.VC03_03790"/>
<dbReference type="InterPro" id="IPR036397">
    <property type="entry name" value="RNaseH_sf"/>
</dbReference>
<accession>A0A0E3ZBP2</accession>
<dbReference type="KEGG" id="sns:VC03_03790"/>
<keyword evidence="1 2" id="KW-0479">Metal-binding</keyword>
<keyword evidence="1" id="KW-0963">Cytoplasm</keyword>
<feature type="binding site" evidence="2">
    <location>
        <position position="71"/>
    </location>
    <ligand>
        <name>Mg(2+)</name>
        <dbReference type="ChEBI" id="CHEBI:18420"/>
        <label>1</label>
    </ligand>
</feature>
<comment type="cofactor">
    <cofactor evidence="2">
        <name>Mn(2+)</name>
        <dbReference type="ChEBI" id="CHEBI:29035"/>
    </cofactor>
    <cofactor evidence="2">
        <name>Mg(2+)</name>
        <dbReference type="ChEBI" id="CHEBI:18420"/>
    </cofactor>
    <text evidence="2">Binds 2 metal ions per subunit. Manganese or magnesium.</text>
</comment>
<keyword evidence="1" id="KW-0540">Nuclease</keyword>
<dbReference type="EC" id="3.1.26.4" evidence="1"/>
<organism evidence="4 5">
    <name type="scientific">Sneathia vaginalis</name>
    <dbReference type="NCBI Taxonomy" id="187101"/>
    <lineage>
        <taxon>Bacteria</taxon>
        <taxon>Fusobacteriati</taxon>
        <taxon>Fusobacteriota</taxon>
        <taxon>Fusobacteriia</taxon>
        <taxon>Fusobacteriales</taxon>
        <taxon>Leptotrichiaceae</taxon>
        <taxon>Sneathia</taxon>
    </lineage>
</organism>
<keyword evidence="5" id="KW-1185">Reference proteome</keyword>
<dbReference type="GO" id="GO:0004523">
    <property type="term" value="F:RNA-DNA hybrid ribonuclease activity"/>
    <property type="evidence" value="ECO:0007669"/>
    <property type="project" value="UniProtKB-UniRule"/>
</dbReference>
<keyword evidence="2" id="KW-0464">Manganese</keyword>